<dbReference type="RefSeq" id="WP_244711914.1">
    <property type="nucleotide sequence ID" value="NZ_CP095073.1"/>
</dbReference>
<name>A0ABY4ENR3_9BACI</name>
<sequence>MKWDTIPVLTTENYQLRGLNICDAQELLAFMGDKETMKFITPHPVETLEDMNEYIEQRIHQFYGEKEIPWVIMDQEKVIGFFRLHKLHFWHRKAEMGAIIHPDHQNKGVMSEVFACILPFVFEDLELNRLVGDIFSGNAHSRRLLEKYGFKEEGRFRETDFDGSEFHDTVVFSLLKQEFSALNKRLIKEGKS</sequence>
<dbReference type="InterPro" id="IPR000182">
    <property type="entry name" value="GNAT_dom"/>
</dbReference>
<evidence type="ECO:0000259" key="1">
    <source>
        <dbReference type="PROSITE" id="PS51186"/>
    </source>
</evidence>
<feature type="domain" description="N-acetyltransferase" evidence="1">
    <location>
        <begin position="14"/>
        <end position="177"/>
    </location>
</feature>
<evidence type="ECO:0000313" key="2">
    <source>
        <dbReference type="EMBL" id="UOQ45299.1"/>
    </source>
</evidence>
<dbReference type="Gene3D" id="3.40.630.30">
    <property type="match status" value="1"/>
</dbReference>
<organism evidence="2 3">
    <name type="scientific">Halobacillus salinarum</name>
    <dbReference type="NCBI Taxonomy" id="2932257"/>
    <lineage>
        <taxon>Bacteria</taxon>
        <taxon>Bacillati</taxon>
        <taxon>Bacillota</taxon>
        <taxon>Bacilli</taxon>
        <taxon>Bacillales</taxon>
        <taxon>Bacillaceae</taxon>
        <taxon>Halobacillus</taxon>
    </lineage>
</organism>
<dbReference type="SUPFAM" id="SSF55729">
    <property type="entry name" value="Acyl-CoA N-acyltransferases (Nat)"/>
    <property type="match status" value="1"/>
</dbReference>
<proteinExistence type="predicted"/>
<dbReference type="InterPro" id="IPR051531">
    <property type="entry name" value="N-acetyltransferase"/>
</dbReference>
<dbReference type="PANTHER" id="PTHR43792:SF1">
    <property type="entry name" value="N-ACETYLTRANSFERASE DOMAIN-CONTAINING PROTEIN"/>
    <property type="match status" value="1"/>
</dbReference>
<dbReference type="Proteomes" id="UP000831787">
    <property type="component" value="Chromosome"/>
</dbReference>
<dbReference type="Pfam" id="PF13302">
    <property type="entry name" value="Acetyltransf_3"/>
    <property type="match status" value="1"/>
</dbReference>
<dbReference type="PANTHER" id="PTHR43792">
    <property type="entry name" value="GNAT FAMILY, PUTATIVE (AFU_ORTHOLOGUE AFUA_3G00765)-RELATED-RELATED"/>
    <property type="match status" value="1"/>
</dbReference>
<keyword evidence="3" id="KW-1185">Reference proteome</keyword>
<dbReference type="CDD" id="cd04301">
    <property type="entry name" value="NAT_SF"/>
    <property type="match status" value="1"/>
</dbReference>
<evidence type="ECO:0000313" key="3">
    <source>
        <dbReference type="Proteomes" id="UP000831787"/>
    </source>
</evidence>
<dbReference type="EMBL" id="CP095073">
    <property type="protein sequence ID" value="UOQ45299.1"/>
    <property type="molecule type" value="Genomic_DNA"/>
</dbReference>
<reference evidence="2 3" key="1">
    <citation type="submission" date="2022-04" db="EMBL/GenBank/DDBJ databases">
        <title>Halobacillus sp. isolated from saltern.</title>
        <authorList>
            <person name="Won M."/>
            <person name="Lee C.-M."/>
            <person name="Woen H.-Y."/>
            <person name="Kwon S.-W."/>
        </authorList>
    </citation>
    <scope>NUCLEOTIDE SEQUENCE [LARGE SCALE GENOMIC DNA]</scope>
    <source>
        <strain evidence="2 3">SSBR10-3</strain>
    </source>
</reference>
<protein>
    <submittedName>
        <fullName evidence="2">GNAT family N-acetyltransferase</fullName>
    </submittedName>
</protein>
<gene>
    <name evidence="2" type="ORF">MUN89_04945</name>
</gene>
<dbReference type="PROSITE" id="PS51186">
    <property type="entry name" value="GNAT"/>
    <property type="match status" value="1"/>
</dbReference>
<dbReference type="InterPro" id="IPR016181">
    <property type="entry name" value="Acyl_CoA_acyltransferase"/>
</dbReference>
<accession>A0ABY4ENR3</accession>